<keyword evidence="3" id="KW-1185">Reference proteome</keyword>
<dbReference type="EMBL" id="FNWU01000008">
    <property type="protein sequence ID" value="SEH56923.1"/>
    <property type="molecule type" value="Genomic_DNA"/>
</dbReference>
<gene>
    <name evidence="2" type="ORF">SAMN05192561_10817</name>
</gene>
<protein>
    <submittedName>
        <fullName evidence="2">Uncharacterized protein</fullName>
    </submittedName>
</protein>
<dbReference type="Proteomes" id="UP000199215">
    <property type="component" value="Unassembled WGS sequence"/>
</dbReference>
<sequence length="88" mass="9676">MSDLVPVEFTTSGGVLVLLGLAALYATVGRWIYVDARERGSEWAWQWGFGTPLTVFLGIDVFLLVIVIYLLLRASADRPIASSTDRSD</sequence>
<reference evidence="2 3" key="1">
    <citation type="submission" date="2016-10" db="EMBL/GenBank/DDBJ databases">
        <authorList>
            <person name="de Groot N.N."/>
        </authorList>
    </citation>
    <scope>NUCLEOTIDE SEQUENCE [LARGE SCALE GENOMIC DNA]</scope>
    <source>
        <strain evidence="2 3">IBRC-M10418</strain>
    </source>
</reference>
<proteinExistence type="predicted"/>
<keyword evidence="1" id="KW-0472">Membrane</keyword>
<feature type="transmembrane region" description="Helical" evidence="1">
    <location>
        <begin position="12"/>
        <end position="33"/>
    </location>
</feature>
<evidence type="ECO:0000313" key="3">
    <source>
        <dbReference type="Proteomes" id="UP000199215"/>
    </source>
</evidence>
<keyword evidence="1" id="KW-0812">Transmembrane</keyword>
<feature type="transmembrane region" description="Helical" evidence="1">
    <location>
        <begin position="53"/>
        <end position="72"/>
    </location>
</feature>
<evidence type="ECO:0000256" key="1">
    <source>
        <dbReference type="SAM" id="Phobius"/>
    </source>
</evidence>
<keyword evidence="1" id="KW-1133">Transmembrane helix</keyword>
<accession>A0A1H6J980</accession>
<dbReference type="AlphaFoldDB" id="A0A1H6J980"/>
<organism evidence="2 3">
    <name type="scientific">Halopenitus malekzadehii</name>
    <dbReference type="NCBI Taxonomy" id="1267564"/>
    <lineage>
        <taxon>Archaea</taxon>
        <taxon>Methanobacteriati</taxon>
        <taxon>Methanobacteriota</taxon>
        <taxon>Stenosarchaea group</taxon>
        <taxon>Halobacteria</taxon>
        <taxon>Halobacteriales</taxon>
        <taxon>Haloferacaceae</taxon>
        <taxon>Halopenitus</taxon>
    </lineage>
</organism>
<evidence type="ECO:0000313" key="2">
    <source>
        <dbReference type="EMBL" id="SEH56923.1"/>
    </source>
</evidence>
<name>A0A1H6J980_9EURY</name>